<dbReference type="Proteomes" id="UP000095280">
    <property type="component" value="Unplaced"/>
</dbReference>
<proteinExistence type="predicted"/>
<keyword evidence="1" id="KW-1185">Reference proteome</keyword>
<reference evidence="2" key="1">
    <citation type="submission" date="2016-11" db="UniProtKB">
        <authorList>
            <consortium name="WormBaseParasite"/>
        </authorList>
    </citation>
    <scope>IDENTIFICATION</scope>
</reference>
<sequence length="178" mass="19746">MATTSGAKQDASDNKFIAKYLAMVDQIAGSNRTNLLNAVLSKYCRQPVPDHYVVRLERQDGGLTNVGKVTCRSRADEARNKADAIECPSGYLPGDRYYYRRLNESCSHGNSVGEPAGKRKSYAFQCGQKTALLRRLFNMTMDEDELLPMAERAGQNDCGYAKVKCLACLSQSSCEHRC</sequence>
<accession>A0A1I8JCC7</accession>
<organism evidence="1 2">
    <name type="scientific">Macrostomum lignano</name>
    <dbReference type="NCBI Taxonomy" id="282301"/>
    <lineage>
        <taxon>Eukaryota</taxon>
        <taxon>Metazoa</taxon>
        <taxon>Spiralia</taxon>
        <taxon>Lophotrochozoa</taxon>
        <taxon>Platyhelminthes</taxon>
        <taxon>Rhabditophora</taxon>
        <taxon>Macrostomorpha</taxon>
        <taxon>Macrostomida</taxon>
        <taxon>Macrostomidae</taxon>
        <taxon>Macrostomum</taxon>
    </lineage>
</organism>
<protein>
    <submittedName>
        <fullName evidence="2">DRBM domain-containing protein</fullName>
    </submittedName>
</protein>
<dbReference type="WBParaSite" id="maker-uti_cns_0046906-snap-gene-0.4-mRNA-1">
    <property type="protein sequence ID" value="maker-uti_cns_0046906-snap-gene-0.4-mRNA-1"/>
    <property type="gene ID" value="maker-uti_cns_0046906-snap-gene-0.4"/>
</dbReference>
<dbReference type="AlphaFoldDB" id="A0A1I8JCC7"/>
<name>A0A1I8JCC7_9PLAT</name>
<evidence type="ECO:0000313" key="1">
    <source>
        <dbReference type="Proteomes" id="UP000095280"/>
    </source>
</evidence>
<evidence type="ECO:0000313" key="2">
    <source>
        <dbReference type="WBParaSite" id="maker-uti_cns_0046906-snap-gene-0.4-mRNA-1"/>
    </source>
</evidence>